<dbReference type="InterPro" id="IPR008995">
    <property type="entry name" value="Mo/tungstate-bd_C_term_dom"/>
</dbReference>
<dbReference type="InterPro" id="IPR050093">
    <property type="entry name" value="ABC_SmlMolc_Importer"/>
</dbReference>
<keyword evidence="10" id="KW-1185">Reference proteome</keyword>
<protein>
    <submittedName>
        <fullName evidence="9">Spermidine/putrescine ABC transporter, ATP-binding protein</fullName>
    </submittedName>
</protein>
<dbReference type="InterPro" id="IPR013611">
    <property type="entry name" value="Transp-assoc_OB_typ2"/>
</dbReference>
<keyword evidence="4" id="KW-0547">Nucleotide-binding</keyword>
<dbReference type="Pfam" id="PF00005">
    <property type="entry name" value="ABC_tran"/>
    <property type="match status" value="1"/>
</dbReference>
<reference evidence="9 10" key="1">
    <citation type="submission" date="2019-05" db="EMBL/GenBank/DDBJ databases">
        <authorList>
            <person name="Chen C."/>
        </authorList>
    </citation>
    <scope>NUCLEOTIDE SEQUENCE [LARGE SCALE GENOMIC DNA]</scope>
    <source>
        <strain evidence="9 10">HB172198</strain>
    </source>
</reference>
<evidence type="ECO:0000256" key="5">
    <source>
        <dbReference type="ARBA" id="ARBA00022840"/>
    </source>
</evidence>
<dbReference type="GO" id="GO:0005524">
    <property type="term" value="F:ATP binding"/>
    <property type="evidence" value="ECO:0007669"/>
    <property type="project" value="UniProtKB-KW"/>
</dbReference>
<dbReference type="GO" id="GO:0022857">
    <property type="term" value="F:transmembrane transporter activity"/>
    <property type="evidence" value="ECO:0007669"/>
    <property type="project" value="InterPro"/>
</dbReference>
<dbReference type="OrthoDB" id="9802264at2"/>
<gene>
    <name evidence="9" type="ORF">E6C60_2254</name>
</gene>
<organism evidence="9 10">
    <name type="scientific">Paenibacillus algicola</name>
    <dbReference type="NCBI Taxonomy" id="2565926"/>
    <lineage>
        <taxon>Bacteria</taxon>
        <taxon>Bacillati</taxon>
        <taxon>Bacillota</taxon>
        <taxon>Bacilli</taxon>
        <taxon>Bacillales</taxon>
        <taxon>Paenibacillaceae</taxon>
        <taxon>Paenibacillus</taxon>
    </lineage>
</organism>
<accession>A0A4P8XJX8</accession>
<keyword evidence="6" id="KW-1278">Translocase</keyword>
<evidence type="ECO:0000256" key="7">
    <source>
        <dbReference type="ARBA" id="ARBA00023136"/>
    </source>
</evidence>
<keyword evidence="2" id="KW-1003">Cell membrane</keyword>
<dbReference type="RefSeq" id="WP_138225911.1">
    <property type="nucleotide sequence ID" value="NZ_CP040396.1"/>
</dbReference>
<dbReference type="PROSITE" id="PS50893">
    <property type="entry name" value="ABC_TRANSPORTER_2"/>
    <property type="match status" value="1"/>
</dbReference>
<dbReference type="PANTHER" id="PTHR42781">
    <property type="entry name" value="SPERMIDINE/PUTRESCINE IMPORT ATP-BINDING PROTEIN POTA"/>
    <property type="match status" value="1"/>
</dbReference>
<evidence type="ECO:0000256" key="3">
    <source>
        <dbReference type="ARBA" id="ARBA00022519"/>
    </source>
</evidence>
<dbReference type="GO" id="GO:0043190">
    <property type="term" value="C:ATP-binding cassette (ABC) transporter complex"/>
    <property type="evidence" value="ECO:0007669"/>
    <property type="project" value="InterPro"/>
</dbReference>
<evidence type="ECO:0000256" key="2">
    <source>
        <dbReference type="ARBA" id="ARBA00022475"/>
    </source>
</evidence>
<dbReference type="Proteomes" id="UP000300879">
    <property type="component" value="Chromosome"/>
</dbReference>
<dbReference type="KEGG" id="palo:E6C60_2254"/>
<keyword evidence="5 9" id="KW-0067">ATP-binding</keyword>
<dbReference type="Gene3D" id="3.40.50.300">
    <property type="entry name" value="P-loop containing nucleotide triphosphate hydrolases"/>
    <property type="match status" value="1"/>
</dbReference>
<dbReference type="InterPro" id="IPR003593">
    <property type="entry name" value="AAA+_ATPase"/>
</dbReference>
<evidence type="ECO:0000256" key="4">
    <source>
        <dbReference type="ARBA" id="ARBA00022741"/>
    </source>
</evidence>
<name>A0A4P8XJX8_9BACL</name>
<dbReference type="GO" id="GO:0016887">
    <property type="term" value="F:ATP hydrolysis activity"/>
    <property type="evidence" value="ECO:0007669"/>
    <property type="project" value="InterPro"/>
</dbReference>
<sequence length="348" mass="38814">MTAITKEPFLQVSGIGCSYSSSFTLAEQSFTLEKGQLLVILGPSGSGKSTLLQLLAGLLHPERGSIIMGGRRIHQLPPEKRGLSMIFQKPYLLPFLSVGHNVEIGLKLKGVKPKERKAKAEQLLAEVGLAGFYSRSLSSLSGGQEQRAALARSLIIEPELLLLDEPFSQLDPLLRRQMGSWLADLKRTREVPMIMVTHDREEAMTLGDRFLLVNQGKREQYGTLEDLYYRPASPWAAAFMGMDNRLRGIKLGSRVRTLFGELPLHPSLASLRDGPVQAALRSEWLILDSSSPVQGEVRRVSFRGDHTLLELEAQDEHLVMKLPGLVQHVPGQRLGIQYNRDELWCFPM</sequence>
<dbReference type="InterPro" id="IPR027417">
    <property type="entry name" value="P-loop_NTPase"/>
</dbReference>
<feature type="domain" description="ABC transporter" evidence="8">
    <location>
        <begin position="10"/>
        <end position="240"/>
    </location>
</feature>
<keyword evidence="3" id="KW-0997">Cell inner membrane</keyword>
<dbReference type="PANTHER" id="PTHR42781:SF1">
    <property type="entry name" value="THIAMINE IMPORT ATP-BINDING PROTEIN THIQ"/>
    <property type="match status" value="1"/>
</dbReference>
<evidence type="ECO:0000313" key="9">
    <source>
        <dbReference type="EMBL" id="QCT02967.1"/>
    </source>
</evidence>
<dbReference type="EMBL" id="CP040396">
    <property type="protein sequence ID" value="QCT02967.1"/>
    <property type="molecule type" value="Genomic_DNA"/>
</dbReference>
<evidence type="ECO:0000259" key="8">
    <source>
        <dbReference type="PROSITE" id="PS50893"/>
    </source>
</evidence>
<dbReference type="AlphaFoldDB" id="A0A4P8XJX8"/>
<evidence type="ECO:0000256" key="6">
    <source>
        <dbReference type="ARBA" id="ARBA00022967"/>
    </source>
</evidence>
<keyword evidence="1" id="KW-0813">Transport</keyword>
<dbReference type="Pfam" id="PF08402">
    <property type="entry name" value="TOBE_2"/>
    <property type="match status" value="1"/>
</dbReference>
<dbReference type="SMART" id="SM00382">
    <property type="entry name" value="AAA"/>
    <property type="match status" value="1"/>
</dbReference>
<evidence type="ECO:0000256" key="1">
    <source>
        <dbReference type="ARBA" id="ARBA00022448"/>
    </source>
</evidence>
<proteinExistence type="predicted"/>
<evidence type="ECO:0000313" key="10">
    <source>
        <dbReference type="Proteomes" id="UP000300879"/>
    </source>
</evidence>
<dbReference type="SUPFAM" id="SSF50331">
    <property type="entry name" value="MOP-like"/>
    <property type="match status" value="1"/>
</dbReference>
<dbReference type="InterPro" id="IPR003439">
    <property type="entry name" value="ABC_transporter-like_ATP-bd"/>
</dbReference>
<dbReference type="SUPFAM" id="SSF52540">
    <property type="entry name" value="P-loop containing nucleoside triphosphate hydrolases"/>
    <property type="match status" value="1"/>
</dbReference>
<keyword evidence="7" id="KW-0472">Membrane</keyword>